<keyword evidence="2" id="KW-1185">Reference proteome</keyword>
<evidence type="ECO:0000313" key="2">
    <source>
        <dbReference type="Proteomes" id="UP000198287"/>
    </source>
</evidence>
<accession>A0A226DFB8</accession>
<organism evidence="1 2">
    <name type="scientific">Folsomia candida</name>
    <name type="common">Springtail</name>
    <dbReference type="NCBI Taxonomy" id="158441"/>
    <lineage>
        <taxon>Eukaryota</taxon>
        <taxon>Metazoa</taxon>
        <taxon>Ecdysozoa</taxon>
        <taxon>Arthropoda</taxon>
        <taxon>Hexapoda</taxon>
        <taxon>Collembola</taxon>
        <taxon>Entomobryomorpha</taxon>
        <taxon>Isotomoidea</taxon>
        <taxon>Isotomidae</taxon>
        <taxon>Proisotominae</taxon>
        <taxon>Folsomia</taxon>
    </lineage>
</organism>
<reference evidence="1 2" key="1">
    <citation type="submission" date="2015-12" db="EMBL/GenBank/DDBJ databases">
        <title>The genome of Folsomia candida.</title>
        <authorList>
            <person name="Faddeeva A."/>
            <person name="Derks M.F."/>
            <person name="Anvar Y."/>
            <person name="Smit S."/>
            <person name="Van Straalen N."/>
            <person name="Roelofs D."/>
        </authorList>
    </citation>
    <scope>NUCLEOTIDE SEQUENCE [LARGE SCALE GENOMIC DNA]</scope>
    <source>
        <strain evidence="1 2">VU population</strain>
        <tissue evidence="1">Whole body</tissue>
    </source>
</reference>
<dbReference type="Gene3D" id="3.40.33.10">
    <property type="entry name" value="CAP"/>
    <property type="match status" value="1"/>
</dbReference>
<proteinExistence type="predicted"/>
<dbReference type="SUPFAM" id="SSF55797">
    <property type="entry name" value="PR-1-like"/>
    <property type="match status" value="1"/>
</dbReference>
<dbReference type="AlphaFoldDB" id="A0A226DFB8"/>
<name>A0A226DFB8_FOLCA</name>
<dbReference type="EMBL" id="LNIX01000024">
    <property type="protein sequence ID" value="OXA42896.1"/>
    <property type="molecule type" value="Genomic_DNA"/>
</dbReference>
<gene>
    <name evidence="1" type="ORF">Fcan01_22331</name>
</gene>
<dbReference type="Proteomes" id="UP000198287">
    <property type="component" value="Unassembled WGS sequence"/>
</dbReference>
<evidence type="ECO:0000313" key="1">
    <source>
        <dbReference type="EMBL" id="OXA42896.1"/>
    </source>
</evidence>
<sequence>MGTAYATKKLPTNQTLTFITAYYFPRGNMILDGVENPAKLYLDNVPPKTAKTHHIEQIVWKSTTHMCMVVASGVAENGQYLTFQVAQYYPNGQGVKKLEEKVANIPVPEVTKLWIHELSSTSFPLHFHRSDKTLDP</sequence>
<dbReference type="InterPro" id="IPR035940">
    <property type="entry name" value="CAP_sf"/>
</dbReference>
<comment type="caution">
    <text evidence="1">The sequence shown here is derived from an EMBL/GenBank/DDBJ whole genome shotgun (WGS) entry which is preliminary data.</text>
</comment>
<protein>
    <submittedName>
        <fullName evidence="1">Uncharacterized protein</fullName>
    </submittedName>
</protein>